<dbReference type="InterPro" id="IPR014347">
    <property type="entry name" value="Tautomerase/MIF_sf"/>
</dbReference>
<dbReference type="InterPro" id="IPR018191">
    <property type="entry name" value="4-OT"/>
</dbReference>
<dbReference type="RefSeq" id="WP_311363078.1">
    <property type="nucleotide sequence ID" value="NZ_JAVRIE010000010.1"/>
</dbReference>
<evidence type="ECO:0000256" key="2">
    <source>
        <dbReference type="ARBA" id="ARBA00023235"/>
    </source>
</evidence>
<dbReference type="InterPro" id="IPR004370">
    <property type="entry name" value="4-OT-like_dom"/>
</dbReference>
<evidence type="ECO:0000313" key="6">
    <source>
        <dbReference type="EMBL" id="MDT0584306.1"/>
    </source>
</evidence>
<sequence>MPVVNIQITKGATKAQKAELVKDVTKSLQRVLGKKPEYTHVVIQEIDDENWGFAGQLTDEWKLSRGEGY</sequence>
<evidence type="ECO:0000259" key="5">
    <source>
        <dbReference type="Pfam" id="PF01361"/>
    </source>
</evidence>
<dbReference type="EC" id="5.3.2.-" evidence="4"/>
<dbReference type="AlphaFoldDB" id="A0AAW8R4T9"/>
<dbReference type="Gene3D" id="3.30.429.10">
    <property type="entry name" value="Macrophage Migration Inhibitory Factor"/>
    <property type="match status" value="1"/>
</dbReference>
<dbReference type="GO" id="GO:0016853">
    <property type="term" value="F:isomerase activity"/>
    <property type="evidence" value="ECO:0007669"/>
    <property type="project" value="UniProtKB-UniRule"/>
</dbReference>
<protein>
    <recommendedName>
        <fullName evidence="4">Tautomerase</fullName>
        <ecNumber evidence="4">5.3.2.-</ecNumber>
    </recommendedName>
</protein>
<comment type="caution">
    <text evidence="6">The sequence shown here is derived from an EMBL/GenBank/DDBJ whole genome shotgun (WGS) entry which is preliminary data.</text>
</comment>
<feature type="domain" description="4-oxalocrotonate tautomerase-like" evidence="5">
    <location>
        <begin position="2"/>
        <end position="57"/>
    </location>
</feature>
<feature type="active site" description="Proton acceptor; via imino nitrogen" evidence="3">
    <location>
        <position position="2"/>
    </location>
</feature>
<dbReference type="PANTHER" id="PTHR35530">
    <property type="entry name" value="TAUTOMERASE-RELATED"/>
    <property type="match status" value="1"/>
</dbReference>
<name>A0AAW8R4T9_9ALTE</name>
<gene>
    <name evidence="6" type="ORF">RM544_17285</name>
</gene>
<keyword evidence="2 4" id="KW-0413">Isomerase</keyword>
<organism evidence="6 7">
    <name type="scientific">Brumicola blandensis</name>
    <dbReference type="NCBI Taxonomy" id="3075611"/>
    <lineage>
        <taxon>Bacteria</taxon>
        <taxon>Pseudomonadati</taxon>
        <taxon>Pseudomonadota</taxon>
        <taxon>Gammaproteobacteria</taxon>
        <taxon>Alteromonadales</taxon>
        <taxon>Alteromonadaceae</taxon>
        <taxon>Brumicola</taxon>
    </lineage>
</organism>
<dbReference type="Proteomes" id="UP001249020">
    <property type="component" value="Unassembled WGS sequence"/>
</dbReference>
<dbReference type="Pfam" id="PF01361">
    <property type="entry name" value="Tautomerase"/>
    <property type="match status" value="1"/>
</dbReference>
<comment type="similarity">
    <text evidence="1 4">Belongs to the 4-oxalocrotonate tautomerase family.</text>
</comment>
<dbReference type="SUPFAM" id="SSF55331">
    <property type="entry name" value="Tautomerase/MIF"/>
    <property type="match status" value="1"/>
</dbReference>
<dbReference type="PANTHER" id="PTHR35530:SF1">
    <property type="entry name" value="2-HYDROXYMUCONATE TAUTOMERASE"/>
    <property type="match status" value="1"/>
</dbReference>
<evidence type="ECO:0000256" key="4">
    <source>
        <dbReference type="RuleBase" id="RU362032"/>
    </source>
</evidence>
<evidence type="ECO:0000256" key="1">
    <source>
        <dbReference type="ARBA" id="ARBA00006723"/>
    </source>
</evidence>
<dbReference type="NCBIfam" id="TIGR00013">
    <property type="entry name" value="taut"/>
    <property type="match status" value="1"/>
</dbReference>
<evidence type="ECO:0000256" key="3">
    <source>
        <dbReference type="PIRSR" id="PIRSR618191-1"/>
    </source>
</evidence>
<dbReference type="EMBL" id="JAVRIE010000010">
    <property type="protein sequence ID" value="MDT0584306.1"/>
    <property type="molecule type" value="Genomic_DNA"/>
</dbReference>
<proteinExistence type="inferred from homology"/>
<keyword evidence="7" id="KW-1185">Reference proteome</keyword>
<reference evidence="6 7" key="1">
    <citation type="submission" date="2023-09" db="EMBL/GenBank/DDBJ databases">
        <authorList>
            <person name="Rey-Velasco X."/>
        </authorList>
    </citation>
    <scope>NUCLEOTIDE SEQUENCE [LARGE SCALE GENOMIC DNA]</scope>
    <source>
        <strain evidence="6 7">W409</strain>
    </source>
</reference>
<evidence type="ECO:0000313" key="7">
    <source>
        <dbReference type="Proteomes" id="UP001249020"/>
    </source>
</evidence>
<accession>A0AAW8R4T9</accession>